<evidence type="ECO:0000256" key="6">
    <source>
        <dbReference type="ARBA" id="ARBA00023136"/>
    </source>
</evidence>
<organism evidence="9 10">
    <name type="scientific">Calidithermus terrae</name>
    <dbReference type="NCBI Taxonomy" id="1408545"/>
    <lineage>
        <taxon>Bacteria</taxon>
        <taxon>Thermotogati</taxon>
        <taxon>Deinococcota</taxon>
        <taxon>Deinococci</taxon>
        <taxon>Thermales</taxon>
        <taxon>Thermaceae</taxon>
        <taxon>Calidithermus</taxon>
    </lineage>
</organism>
<protein>
    <submittedName>
        <fullName evidence="9">Putative nitrate transporter NarT</fullName>
    </submittedName>
</protein>
<keyword evidence="4 7" id="KW-1133">Transmembrane helix</keyword>
<feature type="transmembrane region" description="Helical" evidence="7">
    <location>
        <begin position="261"/>
        <end position="282"/>
    </location>
</feature>
<feature type="transmembrane region" description="Helical" evidence="7">
    <location>
        <begin position="54"/>
        <end position="72"/>
    </location>
</feature>
<keyword evidence="3 7" id="KW-0812">Transmembrane</keyword>
<accession>A0A399EDR8</accession>
<feature type="transmembrane region" description="Helical" evidence="7">
    <location>
        <begin position="141"/>
        <end position="166"/>
    </location>
</feature>
<evidence type="ECO:0000256" key="3">
    <source>
        <dbReference type="ARBA" id="ARBA00022692"/>
    </source>
</evidence>
<evidence type="ECO:0000256" key="1">
    <source>
        <dbReference type="ARBA" id="ARBA00004141"/>
    </source>
</evidence>
<evidence type="ECO:0000313" key="10">
    <source>
        <dbReference type="Proteomes" id="UP000265715"/>
    </source>
</evidence>
<evidence type="ECO:0000256" key="2">
    <source>
        <dbReference type="ARBA" id="ARBA00008432"/>
    </source>
</evidence>
<comment type="caution">
    <text evidence="9">The sequence shown here is derived from an EMBL/GenBank/DDBJ whole genome shotgun (WGS) entry which is preliminary data.</text>
</comment>
<dbReference type="PROSITE" id="PS50850">
    <property type="entry name" value="MFS"/>
    <property type="match status" value="1"/>
</dbReference>
<feature type="transmembrane region" description="Helical" evidence="7">
    <location>
        <begin position="339"/>
        <end position="360"/>
    </location>
</feature>
<feature type="transmembrane region" description="Helical" evidence="7">
    <location>
        <begin position="109"/>
        <end position="129"/>
    </location>
</feature>
<dbReference type="Pfam" id="PF07690">
    <property type="entry name" value="MFS_1"/>
    <property type="match status" value="1"/>
</dbReference>
<gene>
    <name evidence="9" type="primary">narT_2</name>
    <name evidence="9" type="ORF">Mterra_02879</name>
</gene>
<evidence type="ECO:0000313" key="9">
    <source>
        <dbReference type="EMBL" id="RIH81946.1"/>
    </source>
</evidence>
<feature type="transmembrane region" description="Helical" evidence="7">
    <location>
        <begin position="228"/>
        <end position="249"/>
    </location>
</feature>
<keyword evidence="6 7" id="KW-0472">Membrane</keyword>
<evidence type="ECO:0000256" key="7">
    <source>
        <dbReference type="SAM" id="Phobius"/>
    </source>
</evidence>
<reference evidence="9 10" key="1">
    <citation type="submission" date="2018-08" db="EMBL/GenBank/DDBJ databases">
        <title>Meiothermus terrae DSM 26712 genome sequencing project.</title>
        <authorList>
            <person name="Da Costa M.S."/>
            <person name="Albuquerque L."/>
            <person name="Raposo P."/>
            <person name="Froufe H.J.C."/>
            <person name="Barroso C.S."/>
            <person name="Egas C."/>
        </authorList>
    </citation>
    <scope>NUCLEOTIDE SEQUENCE [LARGE SCALE GENOMIC DNA]</scope>
    <source>
        <strain evidence="9 10">DSM 26712</strain>
    </source>
</reference>
<feature type="transmembrane region" description="Helical" evidence="7">
    <location>
        <begin position="408"/>
        <end position="430"/>
    </location>
</feature>
<comment type="subcellular location">
    <subcellularLocation>
        <location evidence="1">Membrane</location>
        <topology evidence="1">Multi-pass membrane protein</topology>
    </subcellularLocation>
</comment>
<sequence>MVQTSPSAAPSERKARLEVLTLSTLGFTLMFAVWLMFGVLGVPIRKEFGLNDVQLSWLSAVAILNGSIWRLAAGILADRYGGKVIFTAMLFLTAIPAFLVAHVSSYQTLLFYAFLVGFAGNAFSVGIAWNSAWFPKDQQGLALGVFGAGNVGASVTKFIGPALIALTPAAGYLGGVIPGGWRFVPFLYGVLLILMGLAMWAFTPRADRKPGRGRPLGEMLRPLRNVRVWRFSLYYVVVFGAYVALSAWLPKYYVDVFGLPLYQAALLTALFIFPASLLRPLGGYLSDRFGARRVMYWTFGTLLFSSWLLSMPDGHIVLYLPSKYEADGMREVLPYTMTVWPFTLLVFLVGVAMGVGKAAVYKHIPEYFPSDVGAVGGLVGMLGALGGFFLPPLFAYTQAVTGMPQTTFMVLFALTLVSAIWMHLTVISLLNKAAPQLRGKFEHVEHGGD</sequence>
<keyword evidence="10" id="KW-1185">Reference proteome</keyword>
<dbReference type="GO" id="GO:0016020">
    <property type="term" value="C:membrane"/>
    <property type="evidence" value="ECO:0007669"/>
    <property type="project" value="UniProtKB-SubCell"/>
</dbReference>
<feature type="transmembrane region" description="Helical" evidence="7">
    <location>
        <begin position="186"/>
        <end position="207"/>
    </location>
</feature>
<dbReference type="GO" id="GO:0042128">
    <property type="term" value="P:nitrate assimilation"/>
    <property type="evidence" value="ECO:0007669"/>
    <property type="project" value="UniProtKB-KW"/>
</dbReference>
<comment type="similarity">
    <text evidence="2">Belongs to the major facilitator superfamily. Nitrate/nitrite porter (TC 2.A.1.8) family.</text>
</comment>
<dbReference type="AlphaFoldDB" id="A0A399EDR8"/>
<feature type="transmembrane region" description="Helical" evidence="7">
    <location>
        <begin position="294"/>
        <end position="319"/>
    </location>
</feature>
<dbReference type="SUPFAM" id="SSF103473">
    <property type="entry name" value="MFS general substrate transporter"/>
    <property type="match status" value="1"/>
</dbReference>
<feature type="transmembrane region" description="Helical" evidence="7">
    <location>
        <begin position="20"/>
        <end position="42"/>
    </location>
</feature>
<keyword evidence="5" id="KW-0534">Nitrate assimilation</keyword>
<evidence type="ECO:0000259" key="8">
    <source>
        <dbReference type="PROSITE" id="PS50850"/>
    </source>
</evidence>
<proteinExistence type="inferred from homology"/>
<dbReference type="Gene3D" id="1.20.1250.20">
    <property type="entry name" value="MFS general substrate transporter like domains"/>
    <property type="match status" value="2"/>
</dbReference>
<feature type="domain" description="Major facilitator superfamily (MFS) profile" evidence="8">
    <location>
        <begin position="18"/>
        <end position="430"/>
    </location>
</feature>
<dbReference type="InterPro" id="IPR020846">
    <property type="entry name" value="MFS_dom"/>
</dbReference>
<dbReference type="CDD" id="cd17341">
    <property type="entry name" value="MFS_NRT2_like"/>
    <property type="match status" value="1"/>
</dbReference>
<dbReference type="RefSeq" id="WP_119315857.1">
    <property type="nucleotide sequence ID" value="NZ_QXDL01000141.1"/>
</dbReference>
<dbReference type="OrthoDB" id="9773404at2"/>
<dbReference type="InterPro" id="IPR036259">
    <property type="entry name" value="MFS_trans_sf"/>
</dbReference>
<dbReference type="PANTHER" id="PTHR23515">
    <property type="entry name" value="HIGH-AFFINITY NITRATE TRANSPORTER 2.3"/>
    <property type="match status" value="1"/>
</dbReference>
<dbReference type="EMBL" id="QXDL01000141">
    <property type="protein sequence ID" value="RIH81946.1"/>
    <property type="molecule type" value="Genomic_DNA"/>
</dbReference>
<evidence type="ECO:0000256" key="4">
    <source>
        <dbReference type="ARBA" id="ARBA00022989"/>
    </source>
</evidence>
<dbReference type="GO" id="GO:0015112">
    <property type="term" value="F:nitrate transmembrane transporter activity"/>
    <property type="evidence" value="ECO:0007669"/>
    <property type="project" value="InterPro"/>
</dbReference>
<dbReference type="Proteomes" id="UP000265715">
    <property type="component" value="Unassembled WGS sequence"/>
</dbReference>
<dbReference type="InterPro" id="IPR044772">
    <property type="entry name" value="NO3_transporter"/>
</dbReference>
<dbReference type="InterPro" id="IPR011701">
    <property type="entry name" value="MFS"/>
</dbReference>
<feature type="transmembrane region" description="Helical" evidence="7">
    <location>
        <begin position="84"/>
        <end position="103"/>
    </location>
</feature>
<evidence type="ECO:0000256" key="5">
    <source>
        <dbReference type="ARBA" id="ARBA00023063"/>
    </source>
</evidence>
<feature type="transmembrane region" description="Helical" evidence="7">
    <location>
        <begin position="372"/>
        <end position="396"/>
    </location>
</feature>
<name>A0A399EDR8_9DEIN</name>